<name>G5BTB1_HETGA</name>
<evidence type="ECO:0000313" key="2">
    <source>
        <dbReference type="EMBL" id="EHB12525.1"/>
    </source>
</evidence>
<sequence length="155" mass="16541">MTEHSGRGGGGEAEGNDFQLGHRCQALNLLLTSRRKVGCYDANDASDEEEFEGQRVCISLPGAHPGPGRPLSEDGTRHVSVTVEGNKHEEPPQKTLGVMSTESPTSSQQKSEDLVSRHKPVAKVTPHCRRPTAEAGLSSPKTAALTGRANDHVQP</sequence>
<dbReference type="AlphaFoldDB" id="G5BTB1"/>
<protein>
    <submittedName>
        <fullName evidence="2">PDZ domain-containing protein 2</fullName>
    </submittedName>
</protein>
<dbReference type="InParanoid" id="G5BTB1"/>
<dbReference type="STRING" id="10181.G5BTB1"/>
<organism evidence="2 3">
    <name type="scientific">Heterocephalus glaber</name>
    <name type="common">Naked mole rat</name>
    <dbReference type="NCBI Taxonomy" id="10181"/>
    <lineage>
        <taxon>Eukaryota</taxon>
        <taxon>Metazoa</taxon>
        <taxon>Chordata</taxon>
        <taxon>Craniata</taxon>
        <taxon>Vertebrata</taxon>
        <taxon>Euteleostomi</taxon>
        <taxon>Mammalia</taxon>
        <taxon>Eutheria</taxon>
        <taxon>Euarchontoglires</taxon>
        <taxon>Glires</taxon>
        <taxon>Rodentia</taxon>
        <taxon>Hystricomorpha</taxon>
        <taxon>Bathyergidae</taxon>
        <taxon>Heterocephalus</taxon>
    </lineage>
</organism>
<dbReference type="Proteomes" id="UP000006813">
    <property type="component" value="Unassembled WGS sequence"/>
</dbReference>
<evidence type="ECO:0000313" key="3">
    <source>
        <dbReference type="Proteomes" id="UP000006813"/>
    </source>
</evidence>
<feature type="compositionally biased region" description="Basic residues" evidence="1">
    <location>
        <begin position="117"/>
        <end position="130"/>
    </location>
</feature>
<gene>
    <name evidence="2" type="ORF">GW7_17218</name>
</gene>
<dbReference type="EMBL" id="JH171743">
    <property type="protein sequence ID" value="EHB12525.1"/>
    <property type="molecule type" value="Genomic_DNA"/>
</dbReference>
<feature type="compositionally biased region" description="Polar residues" evidence="1">
    <location>
        <begin position="98"/>
        <end position="109"/>
    </location>
</feature>
<feature type="region of interest" description="Disordered" evidence="1">
    <location>
        <begin position="82"/>
        <end position="155"/>
    </location>
</feature>
<proteinExistence type="predicted"/>
<accession>G5BTB1</accession>
<reference evidence="2 3" key="1">
    <citation type="journal article" date="2011" name="Nature">
        <title>Genome sequencing reveals insights into physiology and longevity of the naked mole rat.</title>
        <authorList>
            <person name="Kim E.B."/>
            <person name="Fang X."/>
            <person name="Fushan A.A."/>
            <person name="Huang Z."/>
            <person name="Lobanov A.V."/>
            <person name="Han L."/>
            <person name="Marino S.M."/>
            <person name="Sun X."/>
            <person name="Turanov A.A."/>
            <person name="Yang P."/>
            <person name="Yim S.H."/>
            <person name="Zhao X."/>
            <person name="Kasaikina M.V."/>
            <person name="Stoletzki N."/>
            <person name="Peng C."/>
            <person name="Polak P."/>
            <person name="Xiong Z."/>
            <person name="Kiezun A."/>
            <person name="Zhu Y."/>
            <person name="Chen Y."/>
            <person name="Kryukov G.V."/>
            <person name="Zhang Q."/>
            <person name="Peshkin L."/>
            <person name="Yang L."/>
            <person name="Bronson R.T."/>
            <person name="Buffenstein R."/>
            <person name="Wang B."/>
            <person name="Han C."/>
            <person name="Li Q."/>
            <person name="Chen L."/>
            <person name="Zhao W."/>
            <person name="Sunyaev S.R."/>
            <person name="Park T.J."/>
            <person name="Zhang G."/>
            <person name="Wang J."/>
            <person name="Gladyshev V.N."/>
        </authorList>
    </citation>
    <scope>NUCLEOTIDE SEQUENCE [LARGE SCALE GENOMIC DNA]</scope>
</reference>
<dbReference type="PANTHER" id="PTHR11324">
    <property type="entry name" value="IL16-RELATED"/>
    <property type="match status" value="1"/>
</dbReference>
<dbReference type="PANTHER" id="PTHR11324:SF16">
    <property type="entry name" value="PDZ DOMAIN-CONTAINING PROTEIN 2"/>
    <property type="match status" value="1"/>
</dbReference>
<evidence type="ECO:0000256" key="1">
    <source>
        <dbReference type="SAM" id="MobiDB-lite"/>
    </source>
</evidence>